<evidence type="ECO:0000256" key="2">
    <source>
        <dbReference type="SAM" id="Phobius"/>
    </source>
</evidence>
<keyword evidence="2" id="KW-0472">Membrane</keyword>
<feature type="transmembrane region" description="Helical" evidence="2">
    <location>
        <begin position="289"/>
        <end position="320"/>
    </location>
</feature>
<name>A0ABW6UG69_9ACTN</name>
<keyword evidence="2" id="KW-1133">Transmembrane helix</keyword>
<reference evidence="4 5" key="1">
    <citation type="submission" date="2024-10" db="EMBL/GenBank/DDBJ databases">
        <title>The Natural Products Discovery Center: Release of the First 8490 Sequenced Strains for Exploring Actinobacteria Biosynthetic Diversity.</title>
        <authorList>
            <person name="Kalkreuter E."/>
            <person name="Kautsar S.A."/>
            <person name="Yang D."/>
            <person name="Bader C.D."/>
            <person name="Teijaro C.N."/>
            <person name="Fluegel L."/>
            <person name="Davis C.M."/>
            <person name="Simpson J.R."/>
            <person name="Lauterbach L."/>
            <person name="Steele A.D."/>
            <person name="Gui C."/>
            <person name="Meng S."/>
            <person name="Li G."/>
            <person name="Viehrig K."/>
            <person name="Ye F."/>
            <person name="Su P."/>
            <person name="Kiefer A.F."/>
            <person name="Nichols A."/>
            <person name="Cepeda A.J."/>
            <person name="Yan W."/>
            <person name="Fan B."/>
            <person name="Jiang Y."/>
            <person name="Adhikari A."/>
            <person name="Zheng C.-J."/>
            <person name="Schuster L."/>
            <person name="Cowan T.M."/>
            <person name="Smanski M.J."/>
            <person name="Chevrette M.G."/>
            <person name="De Carvalho L.P.S."/>
            <person name="Shen B."/>
        </authorList>
    </citation>
    <scope>NUCLEOTIDE SEQUENCE [LARGE SCALE GENOMIC DNA]</scope>
    <source>
        <strain evidence="4 5">NPDC001390</strain>
    </source>
</reference>
<feature type="transmembrane region" description="Helical" evidence="2">
    <location>
        <begin position="47"/>
        <end position="70"/>
    </location>
</feature>
<dbReference type="PANTHER" id="PTHR42826">
    <property type="entry name" value="DICARBOXYLATE TRANSPORTER 2.1, CHLOROPLASTIC"/>
    <property type="match status" value="1"/>
</dbReference>
<organism evidence="4 5">
    <name type="scientific">Streptomyces bluensis</name>
    <dbReference type="NCBI Taxonomy" id="33897"/>
    <lineage>
        <taxon>Bacteria</taxon>
        <taxon>Bacillati</taxon>
        <taxon>Actinomycetota</taxon>
        <taxon>Actinomycetes</taxon>
        <taxon>Kitasatosporales</taxon>
        <taxon>Streptomycetaceae</taxon>
        <taxon>Streptomyces</taxon>
    </lineage>
</organism>
<keyword evidence="5" id="KW-1185">Reference proteome</keyword>
<evidence type="ECO:0000259" key="3">
    <source>
        <dbReference type="Pfam" id="PF07158"/>
    </source>
</evidence>
<evidence type="ECO:0000256" key="1">
    <source>
        <dbReference type="SAM" id="MobiDB-lite"/>
    </source>
</evidence>
<dbReference type="RefSeq" id="WP_387884957.1">
    <property type="nucleotide sequence ID" value="NZ_JBIAWJ010000003.1"/>
</dbReference>
<feature type="transmembrane region" description="Helical" evidence="2">
    <location>
        <begin position="332"/>
        <end position="349"/>
    </location>
</feature>
<proteinExistence type="predicted"/>
<feature type="compositionally biased region" description="Low complexity" evidence="1">
    <location>
        <begin position="247"/>
        <end position="281"/>
    </location>
</feature>
<feature type="transmembrane region" description="Helical" evidence="2">
    <location>
        <begin position="144"/>
        <end position="164"/>
    </location>
</feature>
<dbReference type="InterPro" id="IPR030676">
    <property type="entry name" value="CitT-rel"/>
</dbReference>
<dbReference type="Pfam" id="PF07158">
    <property type="entry name" value="MatC_N"/>
    <property type="match status" value="1"/>
</dbReference>
<gene>
    <name evidence="4" type="ORF">ACFY1D_08990</name>
</gene>
<sequence>MSPELISILVLVVVFVIATTRSVNMGALAFAAAFGVGALVADLDADGIFAGFPGDLFVVLVGVTYLFAIARANGTTDWLVHAAIRLVRGRVALIPWVMFALTGALTAIGAVSPAAVAIVAPLALSFAVRYGISPLLMGTMVVHGAQAGGFSPISIYGTIVNGIVEREKLPGSEITLFLASLTVNLVIAGVVFFLFGGLKLWARGSVAVDGADAGDGDGDGDGKAATGDSRGGAGSTRTSGVSGGTGSTSRTAPGTSPTAVATAAPAAPAHPGEPGPDTTRLTPARTATLTALVALVVAVLGFDLDAGLTAITLAVLLSAAWPEDSRVAVGQIAWPTVLLICGVLTYVGVLDQMGTITWAGEGVSGIGVPLLAAVLLCYIGAIVSAFASSVGIMGALIPLAVPFLAQGEIGAIGMVSALAVSATVVDVSPFSTNGALVLAAAPDVDRERFFRQLMVYGGIVVAAVPAVVWLVMVVPGWG</sequence>
<feature type="region of interest" description="Disordered" evidence="1">
    <location>
        <begin position="213"/>
        <end position="281"/>
    </location>
</feature>
<feature type="transmembrane region" description="Helical" evidence="2">
    <location>
        <begin position="91"/>
        <end position="108"/>
    </location>
</feature>
<feature type="transmembrane region" description="Helical" evidence="2">
    <location>
        <begin position="370"/>
        <end position="397"/>
    </location>
</feature>
<dbReference type="EMBL" id="JBIAWJ010000003">
    <property type="protein sequence ID" value="MFF4521569.1"/>
    <property type="molecule type" value="Genomic_DNA"/>
</dbReference>
<feature type="transmembrane region" description="Helical" evidence="2">
    <location>
        <begin position="114"/>
        <end position="132"/>
    </location>
</feature>
<accession>A0ABW6UG69</accession>
<feature type="transmembrane region" description="Helical" evidence="2">
    <location>
        <begin position="176"/>
        <end position="195"/>
    </location>
</feature>
<feature type="transmembrane region" description="Helical" evidence="2">
    <location>
        <begin position="453"/>
        <end position="477"/>
    </location>
</feature>
<keyword evidence="2" id="KW-0812">Transmembrane</keyword>
<feature type="domain" description="Dicarboxylate carrier MatC N-terminal" evidence="3">
    <location>
        <begin position="1"/>
        <end position="149"/>
    </location>
</feature>
<evidence type="ECO:0000313" key="5">
    <source>
        <dbReference type="Proteomes" id="UP001602058"/>
    </source>
</evidence>
<comment type="caution">
    <text evidence="4">The sequence shown here is derived from an EMBL/GenBank/DDBJ whole genome shotgun (WGS) entry which is preliminary data.</text>
</comment>
<dbReference type="Proteomes" id="UP001602058">
    <property type="component" value="Unassembled WGS sequence"/>
</dbReference>
<evidence type="ECO:0000313" key="4">
    <source>
        <dbReference type="EMBL" id="MFF4521569.1"/>
    </source>
</evidence>
<dbReference type="InterPro" id="IPR009827">
    <property type="entry name" value="MatC_N"/>
</dbReference>
<protein>
    <submittedName>
        <fullName evidence="4">SLC13 family permease</fullName>
    </submittedName>
</protein>